<dbReference type="EMBL" id="KV427617">
    <property type="protein sequence ID" value="KZT07997.1"/>
    <property type="molecule type" value="Genomic_DNA"/>
</dbReference>
<sequence>MQKKKVKPYPCAFCDKKFKTTSGCEDHTKVKHHAKERRLLQGGGMLHQSSTSQQKSTLAAGIPVQGTSSSRFKCFQCNRSFTSEHEWQRHYGEMISQYSCSRCFQSFADHSALSTHMKDVHLIAYLSFHEELQQQYRICRAQFTCSACSISFNTLSLFEAHLRSSHSNHVNKSQPTASVSGLALSVATASVQAASSCVPQNQEFSGETFMTHPTPSLDLNSIDSPTCHQSPRSMSIETTPPDQKSYQRSSDTSSRLSSVSSPSMTPNMLSTATAIEYSMLENGSIIPELPSGQPSPGFAQPPSIASPSVSANSPENTITEIDPQARITSSSIDGHQPPSIEVIALDPHISLISDATASEPERTADIMKSPSWHCRSCLRDPCDNPAATMCGHIFCHRCIVKELTTNMQCPVCNNPILLSLQVESR</sequence>
<feature type="domain" description="RING-type" evidence="9">
    <location>
        <begin position="374"/>
        <end position="413"/>
    </location>
</feature>
<dbReference type="InterPro" id="IPR013087">
    <property type="entry name" value="Znf_C2H2_type"/>
</dbReference>
<dbReference type="PANTHER" id="PTHR24394:SF29">
    <property type="entry name" value="MYONEURIN"/>
    <property type="match status" value="1"/>
</dbReference>
<evidence type="ECO:0000256" key="2">
    <source>
        <dbReference type="ARBA" id="ARBA00022723"/>
    </source>
</evidence>
<gene>
    <name evidence="11" type="ORF">LAESUDRAFT_724483</name>
</gene>
<dbReference type="AlphaFoldDB" id="A0A165EYP4"/>
<organism evidence="11 12">
    <name type="scientific">Laetiporus sulphureus 93-53</name>
    <dbReference type="NCBI Taxonomy" id="1314785"/>
    <lineage>
        <taxon>Eukaryota</taxon>
        <taxon>Fungi</taxon>
        <taxon>Dikarya</taxon>
        <taxon>Basidiomycota</taxon>
        <taxon>Agaricomycotina</taxon>
        <taxon>Agaricomycetes</taxon>
        <taxon>Polyporales</taxon>
        <taxon>Laetiporus</taxon>
    </lineage>
</organism>
<keyword evidence="3" id="KW-0677">Repeat</keyword>
<protein>
    <recommendedName>
        <fullName evidence="13">RING-type domain-containing protein</fullName>
    </recommendedName>
</protein>
<evidence type="ECO:0000256" key="5">
    <source>
        <dbReference type="ARBA" id="ARBA00022833"/>
    </source>
</evidence>
<dbReference type="OrthoDB" id="6333297at2759"/>
<keyword evidence="6" id="KW-0539">Nucleus</keyword>
<evidence type="ECO:0000259" key="9">
    <source>
        <dbReference type="PROSITE" id="PS50089"/>
    </source>
</evidence>
<dbReference type="RefSeq" id="XP_040765737.1">
    <property type="nucleotide sequence ID" value="XM_040908619.1"/>
</dbReference>
<dbReference type="InterPro" id="IPR017907">
    <property type="entry name" value="Znf_RING_CS"/>
</dbReference>
<evidence type="ECO:0000256" key="6">
    <source>
        <dbReference type="ARBA" id="ARBA00023242"/>
    </source>
</evidence>
<dbReference type="InterPro" id="IPR003604">
    <property type="entry name" value="Matrin/U1-like-C_Znf_C2H2"/>
</dbReference>
<dbReference type="PROSITE" id="PS00028">
    <property type="entry name" value="ZINC_FINGER_C2H2_1"/>
    <property type="match status" value="3"/>
</dbReference>
<feature type="region of interest" description="Disordered" evidence="8">
    <location>
        <begin position="285"/>
        <end position="316"/>
    </location>
</feature>
<name>A0A165EYP4_9APHY</name>
<dbReference type="Pfam" id="PF00096">
    <property type="entry name" value="zf-C2H2"/>
    <property type="match status" value="2"/>
</dbReference>
<feature type="compositionally biased region" description="Polar residues" evidence="8">
    <location>
        <begin position="303"/>
        <end position="316"/>
    </location>
</feature>
<proteinExistence type="predicted"/>
<feature type="domain" description="C2H2-type" evidence="10">
    <location>
        <begin position="9"/>
        <end position="38"/>
    </location>
</feature>
<dbReference type="PROSITE" id="PS50157">
    <property type="entry name" value="ZINC_FINGER_C2H2_2"/>
    <property type="match status" value="3"/>
</dbReference>
<dbReference type="GO" id="GO:0000981">
    <property type="term" value="F:DNA-binding transcription factor activity, RNA polymerase II-specific"/>
    <property type="evidence" value="ECO:0007669"/>
    <property type="project" value="TreeGrafter"/>
</dbReference>
<feature type="compositionally biased region" description="Polar residues" evidence="8">
    <location>
        <begin position="211"/>
        <end position="244"/>
    </location>
</feature>
<dbReference type="STRING" id="1314785.A0A165EYP4"/>
<dbReference type="SUPFAM" id="SSF57850">
    <property type="entry name" value="RING/U-box"/>
    <property type="match status" value="1"/>
</dbReference>
<dbReference type="PROSITE" id="PS50089">
    <property type="entry name" value="ZF_RING_2"/>
    <property type="match status" value="1"/>
</dbReference>
<dbReference type="SMART" id="SM00451">
    <property type="entry name" value="ZnF_U1"/>
    <property type="match status" value="2"/>
</dbReference>
<evidence type="ECO:0008006" key="13">
    <source>
        <dbReference type="Google" id="ProtNLM"/>
    </source>
</evidence>
<dbReference type="GO" id="GO:0003676">
    <property type="term" value="F:nucleic acid binding"/>
    <property type="evidence" value="ECO:0007669"/>
    <property type="project" value="InterPro"/>
</dbReference>
<dbReference type="PANTHER" id="PTHR24394">
    <property type="entry name" value="ZINC FINGER PROTEIN"/>
    <property type="match status" value="1"/>
</dbReference>
<dbReference type="SUPFAM" id="SSF57667">
    <property type="entry name" value="beta-beta-alpha zinc fingers"/>
    <property type="match status" value="1"/>
</dbReference>
<dbReference type="InterPro" id="IPR001841">
    <property type="entry name" value="Znf_RING"/>
</dbReference>
<dbReference type="Gene3D" id="3.30.160.60">
    <property type="entry name" value="Classic Zinc Finger"/>
    <property type="match status" value="2"/>
</dbReference>
<keyword evidence="4 7" id="KW-0863">Zinc-finger</keyword>
<evidence type="ECO:0000256" key="1">
    <source>
        <dbReference type="ARBA" id="ARBA00004123"/>
    </source>
</evidence>
<reference evidence="11 12" key="1">
    <citation type="journal article" date="2016" name="Mol. Biol. Evol.">
        <title>Comparative Genomics of Early-Diverging Mushroom-Forming Fungi Provides Insights into the Origins of Lignocellulose Decay Capabilities.</title>
        <authorList>
            <person name="Nagy L.G."/>
            <person name="Riley R."/>
            <person name="Tritt A."/>
            <person name="Adam C."/>
            <person name="Daum C."/>
            <person name="Floudas D."/>
            <person name="Sun H."/>
            <person name="Yadav J.S."/>
            <person name="Pangilinan J."/>
            <person name="Larsson K.H."/>
            <person name="Matsuura K."/>
            <person name="Barry K."/>
            <person name="Labutti K."/>
            <person name="Kuo R."/>
            <person name="Ohm R.A."/>
            <person name="Bhattacharya S.S."/>
            <person name="Shirouzu T."/>
            <person name="Yoshinaga Y."/>
            <person name="Martin F.M."/>
            <person name="Grigoriev I.V."/>
            <person name="Hibbett D.S."/>
        </authorList>
    </citation>
    <scope>NUCLEOTIDE SEQUENCE [LARGE SCALE GENOMIC DNA]</scope>
    <source>
        <strain evidence="11 12">93-53</strain>
    </source>
</reference>
<evidence type="ECO:0000313" key="12">
    <source>
        <dbReference type="Proteomes" id="UP000076871"/>
    </source>
</evidence>
<evidence type="ECO:0000256" key="8">
    <source>
        <dbReference type="SAM" id="MobiDB-lite"/>
    </source>
</evidence>
<feature type="region of interest" description="Disordered" evidence="8">
    <location>
        <begin position="205"/>
        <end position="267"/>
    </location>
</feature>
<evidence type="ECO:0000259" key="10">
    <source>
        <dbReference type="PROSITE" id="PS50157"/>
    </source>
</evidence>
<evidence type="ECO:0000256" key="4">
    <source>
        <dbReference type="ARBA" id="ARBA00022771"/>
    </source>
</evidence>
<feature type="compositionally biased region" description="Low complexity" evidence="8">
    <location>
        <begin position="246"/>
        <end position="263"/>
    </location>
</feature>
<comment type="subcellular location">
    <subcellularLocation>
        <location evidence="1">Nucleus</location>
    </subcellularLocation>
</comment>
<evidence type="ECO:0000313" key="11">
    <source>
        <dbReference type="EMBL" id="KZT07997.1"/>
    </source>
</evidence>
<evidence type="ECO:0000256" key="3">
    <source>
        <dbReference type="ARBA" id="ARBA00022737"/>
    </source>
</evidence>
<keyword evidence="5" id="KW-0862">Zinc</keyword>
<dbReference type="InterPro" id="IPR013083">
    <property type="entry name" value="Znf_RING/FYVE/PHD"/>
</dbReference>
<dbReference type="Proteomes" id="UP000076871">
    <property type="component" value="Unassembled WGS sequence"/>
</dbReference>
<keyword evidence="12" id="KW-1185">Reference proteome</keyword>
<dbReference type="SMART" id="SM00184">
    <property type="entry name" value="RING"/>
    <property type="match status" value="1"/>
</dbReference>
<dbReference type="InParanoid" id="A0A165EYP4"/>
<dbReference type="PROSITE" id="PS00518">
    <property type="entry name" value="ZF_RING_1"/>
    <property type="match status" value="1"/>
</dbReference>
<dbReference type="GO" id="GO:0008270">
    <property type="term" value="F:zinc ion binding"/>
    <property type="evidence" value="ECO:0007669"/>
    <property type="project" value="UniProtKB-KW"/>
</dbReference>
<feature type="domain" description="C2H2-type" evidence="10">
    <location>
        <begin position="98"/>
        <end position="121"/>
    </location>
</feature>
<keyword evidence="2" id="KW-0479">Metal-binding</keyword>
<dbReference type="InterPro" id="IPR036236">
    <property type="entry name" value="Znf_C2H2_sf"/>
</dbReference>
<dbReference type="GeneID" id="63825648"/>
<accession>A0A165EYP4</accession>
<dbReference type="Gene3D" id="3.30.40.10">
    <property type="entry name" value="Zinc/RING finger domain, C3HC4 (zinc finger)"/>
    <property type="match status" value="1"/>
</dbReference>
<dbReference type="SMART" id="SM00355">
    <property type="entry name" value="ZnF_C2H2"/>
    <property type="match status" value="4"/>
</dbReference>
<feature type="domain" description="C2H2-type" evidence="10">
    <location>
        <begin position="143"/>
        <end position="171"/>
    </location>
</feature>
<dbReference type="GO" id="GO:0005634">
    <property type="term" value="C:nucleus"/>
    <property type="evidence" value="ECO:0007669"/>
    <property type="project" value="UniProtKB-SubCell"/>
</dbReference>
<evidence type="ECO:0000256" key="7">
    <source>
        <dbReference type="PROSITE-ProRule" id="PRU00042"/>
    </source>
</evidence>